<evidence type="ECO:0000313" key="12">
    <source>
        <dbReference type="Proteomes" id="UP000612055"/>
    </source>
</evidence>
<dbReference type="PANTHER" id="PTHR11884:SF1">
    <property type="entry name" value="GOLGI APPARATUS PROTEIN 1"/>
    <property type="match status" value="1"/>
</dbReference>
<comment type="caution">
    <text evidence="11">The sequence shown here is derived from an EMBL/GenBank/DDBJ whole genome shotgun (WGS) entry which is preliminary data.</text>
</comment>
<dbReference type="InterPro" id="IPR001893">
    <property type="entry name" value="Cys-rich_GLG1_repeat"/>
</dbReference>
<evidence type="ECO:0000256" key="10">
    <source>
        <dbReference type="SAM" id="SignalP"/>
    </source>
</evidence>
<comment type="subcellular location">
    <subcellularLocation>
        <location evidence="1">Membrane</location>
        <topology evidence="1">Single-pass type I membrane protein</topology>
    </subcellularLocation>
</comment>
<name>A0A836C623_9CHLO</name>
<dbReference type="InterPro" id="IPR017873">
    <property type="entry name" value="Cys-rich_GLG1_repeat_euk"/>
</dbReference>
<sequence>MAPRGLVAALLCGLFAAAAQGAFSDAERGSALRSLLAAERAVSSPDVPLNGACAADIAMHCKHLLLKDAVQAALHKVEVSKAIVAASELGHEDTAAAVEAAQEKVVTIKETAAGEKAGTGADAPTGSHSATNASSFGAAASTTQAATGEKSAVAAGTTAATKATAAAGSTAAANTTAGATAAAGSTAGTAASAAAANTTAKAAAGATTGAAATGAAGGVAAAGATTGAGAAGATTAGAAAAGATTGAAAHGATAASTTAAVKNKAAHAGKRHGSHTNTALLHHKRAHAHGKQHTHTRQLLADANTAAIAEAKAAAAEAESMGAKAVLAELNAAEAQADDLGRALKMLGLQAGVGAGVLAINTAPIARCLSGVMHASEMSISPNVPQLADECKAEVRQVLIQRASDAANDPPLLAACAHDIVNQCDDIAGDSTAVLGCLKRNKGALLPGCRGAVTARQAAAAEDLSLDPDLQRHCGKERDDLCLEAGWGNGAAQACLLGHLRGTLPHVFSQVVFPTSASAASALAVGPAKSKDEELSANCSAALVQRLIEEGEDIRLNFRLASACAGDKQELCRDVRPGGAAVLGCLEDHIAHPDMSEECRDALSEVRQLRSLDVRLDHTFVTSCDTDVRSLCGEEEYGQLSSGPLHTPFGLAEPFECLRSKLDMVRDTTCRKHVYGVVVDAYQDNRLDAGLMRSCHAEIALLCSTRPGQALECLRDKIDKFSREDSPAALKGKISDPCMTTVLGRQLQAATDVAFEPRLMQACAREHATFCAAPELEDVRSLDCLADNRNSPDFSERCADALGEYLARAARDVRTMAGLQEDCGEEIKTLCKGVEPGEGRVIACLRAQRGNITGELCRRQVLRLLGFMVEDHRVDSKLVQACTSDVQKYCAGVPVGDGQVHDCLRRSIRHLEPACRAAEEEVERLGFEDVRLNPKLMRECPLAISSFCPGVTPGDSRVIQCLQSNMHKGHFPPGCAAAMRELTDRAATKYSLNYALRTECQEDAEQLCANAVDELGMGRKAVTGKSTSHSEETTLACLARQAVDLAPTCKSELQALVKLSLNRYRVGMPLTSQCDGDVLKWCQVDKQVAVYLQSGYVLSCLAKHAAQLYKPCWELVSTMDEGQFRHAASMESISWRPANGAGGGVLDEKLLARVAADVRRELEPKLVSSLSEQVTRNVHVVTKSMSGMLASTIAPKVNALLHTTVSLLAMTMVGLVGAVLVWRKYARKGGVLVVRKDGRV</sequence>
<evidence type="ECO:0000256" key="4">
    <source>
        <dbReference type="ARBA" id="ARBA00022737"/>
    </source>
</evidence>
<evidence type="ECO:0000313" key="11">
    <source>
        <dbReference type="EMBL" id="KAG2501821.1"/>
    </source>
</evidence>
<proteinExistence type="predicted"/>
<accession>A0A836C623</accession>
<protein>
    <recommendedName>
        <fullName evidence="13">Golgi apparatus protein 1</fullName>
    </recommendedName>
</protein>
<keyword evidence="2 9" id="KW-0812">Transmembrane</keyword>
<evidence type="ECO:0000256" key="2">
    <source>
        <dbReference type="ARBA" id="ARBA00022692"/>
    </source>
</evidence>
<dbReference type="InterPro" id="IPR039728">
    <property type="entry name" value="GLG1"/>
</dbReference>
<dbReference type="AlphaFoldDB" id="A0A836C623"/>
<dbReference type="Proteomes" id="UP000612055">
    <property type="component" value="Unassembled WGS sequence"/>
</dbReference>
<keyword evidence="5 9" id="KW-1133">Transmembrane helix</keyword>
<reference evidence="11" key="1">
    <citation type="journal article" date="2020" name="bioRxiv">
        <title>Comparative genomics of Chlamydomonas.</title>
        <authorList>
            <person name="Craig R.J."/>
            <person name="Hasan A.R."/>
            <person name="Ness R.W."/>
            <person name="Keightley P.D."/>
        </authorList>
    </citation>
    <scope>NUCLEOTIDE SEQUENCE</scope>
    <source>
        <strain evidence="11">CCAP 11/70</strain>
    </source>
</reference>
<evidence type="ECO:0008006" key="13">
    <source>
        <dbReference type="Google" id="ProtNLM"/>
    </source>
</evidence>
<evidence type="ECO:0000256" key="5">
    <source>
        <dbReference type="ARBA" id="ARBA00022989"/>
    </source>
</evidence>
<organism evidence="11 12">
    <name type="scientific">Edaphochlamys debaryana</name>
    <dbReference type="NCBI Taxonomy" id="47281"/>
    <lineage>
        <taxon>Eukaryota</taxon>
        <taxon>Viridiplantae</taxon>
        <taxon>Chlorophyta</taxon>
        <taxon>core chlorophytes</taxon>
        <taxon>Chlorophyceae</taxon>
        <taxon>CS clade</taxon>
        <taxon>Chlamydomonadales</taxon>
        <taxon>Chlamydomonadales incertae sedis</taxon>
        <taxon>Edaphochlamys</taxon>
    </lineage>
</organism>
<keyword evidence="7" id="KW-0325">Glycoprotein</keyword>
<evidence type="ECO:0000256" key="3">
    <source>
        <dbReference type="ARBA" id="ARBA00022729"/>
    </source>
</evidence>
<dbReference type="GO" id="GO:0000139">
    <property type="term" value="C:Golgi membrane"/>
    <property type="evidence" value="ECO:0007669"/>
    <property type="project" value="InterPro"/>
</dbReference>
<keyword evidence="12" id="KW-1185">Reference proteome</keyword>
<dbReference type="OrthoDB" id="2015434at2759"/>
<evidence type="ECO:0000256" key="9">
    <source>
        <dbReference type="SAM" id="Phobius"/>
    </source>
</evidence>
<evidence type="ECO:0000256" key="6">
    <source>
        <dbReference type="ARBA" id="ARBA00023136"/>
    </source>
</evidence>
<evidence type="ECO:0000256" key="8">
    <source>
        <dbReference type="SAM" id="MobiDB-lite"/>
    </source>
</evidence>
<gene>
    <name evidence="11" type="ORF">HYH03_000320</name>
</gene>
<feature type="signal peptide" evidence="10">
    <location>
        <begin position="1"/>
        <end position="21"/>
    </location>
</feature>
<feature type="chain" id="PRO_5032527688" description="Golgi apparatus protein 1" evidence="10">
    <location>
        <begin position="22"/>
        <end position="1240"/>
    </location>
</feature>
<feature type="region of interest" description="Disordered" evidence="8">
    <location>
        <begin position="116"/>
        <end position="135"/>
    </location>
</feature>
<dbReference type="PANTHER" id="PTHR11884">
    <property type="entry name" value="SELECTIN LIGAND RELATED"/>
    <property type="match status" value="1"/>
</dbReference>
<keyword evidence="4" id="KW-0677">Repeat</keyword>
<dbReference type="Pfam" id="PF00839">
    <property type="entry name" value="Cys_rich_FGFR"/>
    <property type="match status" value="10"/>
</dbReference>
<dbReference type="EMBL" id="JAEHOE010000001">
    <property type="protein sequence ID" value="KAG2501821.1"/>
    <property type="molecule type" value="Genomic_DNA"/>
</dbReference>
<dbReference type="PROSITE" id="PS51289">
    <property type="entry name" value="GLG1_C_RICH"/>
    <property type="match status" value="4"/>
</dbReference>
<keyword evidence="6 9" id="KW-0472">Membrane</keyword>
<evidence type="ECO:0000256" key="7">
    <source>
        <dbReference type="ARBA" id="ARBA00023180"/>
    </source>
</evidence>
<feature type="transmembrane region" description="Helical" evidence="9">
    <location>
        <begin position="1199"/>
        <end position="1222"/>
    </location>
</feature>
<keyword evidence="3 10" id="KW-0732">Signal</keyword>
<evidence type="ECO:0000256" key="1">
    <source>
        <dbReference type="ARBA" id="ARBA00004479"/>
    </source>
</evidence>